<evidence type="ECO:0000313" key="1">
    <source>
        <dbReference type="EMBL" id="EXZ71474.1"/>
    </source>
</evidence>
<dbReference type="EMBL" id="JGDS01000067">
    <property type="protein sequence ID" value="EXZ71474.1"/>
    <property type="molecule type" value="Genomic_DNA"/>
</dbReference>
<name>A0A016CJA2_BACFG</name>
<sequence>MEDRFTAEAFTPKLYCTIHNIERKRRCVKMQKSTQITQIKQMTADYIFLNKK</sequence>
<reference evidence="1 2" key="1">
    <citation type="submission" date="2014-02" db="EMBL/GenBank/DDBJ databases">
        <authorList>
            <person name="Sears C."/>
            <person name="Carroll K."/>
            <person name="Sack B.R."/>
            <person name="Qadri F."/>
            <person name="Myers L.L."/>
            <person name="Chung G.-T."/>
            <person name="Escheverria P."/>
            <person name="Fraser C.M."/>
            <person name="Sadzewicz L."/>
            <person name="Shefchek K.A."/>
            <person name="Tallon L."/>
            <person name="Das S.P."/>
            <person name="Daugherty S."/>
            <person name="Mongodin E.F."/>
        </authorList>
    </citation>
    <scope>NUCLEOTIDE SEQUENCE [LARGE SCALE GENOMIC DNA]</scope>
    <source>
        <strain evidence="1 2">3976T8</strain>
    </source>
</reference>
<accession>A0A016CJA2</accession>
<dbReference type="PATRIC" id="fig|1339314.3.peg.4376"/>
<evidence type="ECO:0000313" key="2">
    <source>
        <dbReference type="Proteomes" id="UP000020938"/>
    </source>
</evidence>
<comment type="caution">
    <text evidence="1">The sequence shown here is derived from an EMBL/GenBank/DDBJ whole genome shotgun (WGS) entry which is preliminary data.</text>
</comment>
<dbReference type="Proteomes" id="UP000020938">
    <property type="component" value="Unassembled WGS sequence"/>
</dbReference>
<dbReference type="AlphaFoldDB" id="A0A016CJA2"/>
<gene>
    <name evidence="1" type="ORF">M123_4238</name>
</gene>
<organism evidence="1 2">
    <name type="scientific">Bacteroides fragilis str. 3976T8</name>
    <dbReference type="NCBI Taxonomy" id="1339314"/>
    <lineage>
        <taxon>Bacteria</taxon>
        <taxon>Pseudomonadati</taxon>
        <taxon>Bacteroidota</taxon>
        <taxon>Bacteroidia</taxon>
        <taxon>Bacteroidales</taxon>
        <taxon>Bacteroidaceae</taxon>
        <taxon>Bacteroides</taxon>
    </lineage>
</organism>
<proteinExistence type="predicted"/>
<protein>
    <submittedName>
        <fullName evidence="1">Uncharacterized protein</fullName>
    </submittedName>
</protein>